<proteinExistence type="predicted"/>
<protein>
    <submittedName>
        <fullName evidence="1">Uncharacterized protein</fullName>
    </submittedName>
</protein>
<dbReference type="OMA" id="FILQCNT"/>
<sequence>MGSYPSCFCCPQSQSNVQQNKINDNEIHMTYIKQPLFNQVVQINPDDDTSLLQIMATYEELINRKSISTGYYCSSNKRSRSISADNKFSINKESLKNIKHLRRKKQQYYRSLSATQLINNGLKQLNSTYKPSSILKNRSNTQQSQIQKRFQKNKVSFLPFILQCNSKVLNDKI</sequence>
<accession>A0A8S1JPI5</accession>
<evidence type="ECO:0000313" key="2">
    <source>
        <dbReference type="Proteomes" id="UP000688137"/>
    </source>
</evidence>
<dbReference type="Proteomes" id="UP000688137">
    <property type="component" value="Unassembled WGS sequence"/>
</dbReference>
<dbReference type="AlphaFoldDB" id="A0A8S1JPI5"/>
<keyword evidence="2" id="KW-1185">Reference proteome</keyword>
<reference evidence="1" key="1">
    <citation type="submission" date="2021-01" db="EMBL/GenBank/DDBJ databases">
        <authorList>
            <consortium name="Genoscope - CEA"/>
            <person name="William W."/>
        </authorList>
    </citation>
    <scope>NUCLEOTIDE SEQUENCE</scope>
</reference>
<dbReference type="EMBL" id="CAJJDM010000003">
    <property type="protein sequence ID" value="CAD8044244.1"/>
    <property type="molecule type" value="Genomic_DNA"/>
</dbReference>
<organism evidence="1 2">
    <name type="scientific">Paramecium primaurelia</name>
    <dbReference type="NCBI Taxonomy" id="5886"/>
    <lineage>
        <taxon>Eukaryota</taxon>
        <taxon>Sar</taxon>
        <taxon>Alveolata</taxon>
        <taxon>Ciliophora</taxon>
        <taxon>Intramacronucleata</taxon>
        <taxon>Oligohymenophorea</taxon>
        <taxon>Peniculida</taxon>
        <taxon>Parameciidae</taxon>
        <taxon>Paramecium</taxon>
    </lineage>
</organism>
<gene>
    <name evidence="1" type="ORF">PPRIM_AZ9-3.1.T0060326</name>
</gene>
<comment type="caution">
    <text evidence="1">The sequence shown here is derived from an EMBL/GenBank/DDBJ whole genome shotgun (WGS) entry which is preliminary data.</text>
</comment>
<name>A0A8S1JPI5_PARPR</name>
<evidence type="ECO:0000313" key="1">
    <source>
        <dbReference type="EMBL" id="CAD8044244.1"/>
    </source>
</evidence>